<dbReference type="GO" id="GO:0042597">
    <property type="term" value="C:periplasmic space"/>
    <property type="evidence" value="ECO:0007669"/>
    <property type="project" value="UniProtKB-SubCell"/>
</dbReference>
<keyword evidence="3" id="KW-0813">Transport</keyword>
<dbReference type="InterPro" id="IPR011044">
    <property type="entry name" value="Quino_amine_DH_bsu"/>
</dbReference>
<dbReference type="EMBL" id="AEWJ01000037">
    <property type="protein sequence ID" value="EGD59237.1"/>
    <property type="molecule type" value="Genomic_DNA"/>
</dbReference>
<keyword evidence="5" id="KW-0574">Periplasm</keyword>
<evidence type="ECO:0000313" key="11">
    <source>
        <dbReference type="Proteomes" id="UP000004728"/>
    </source>
</evidence>
<comment type="similarity">
    <text evidence="2">Belongs to the aromatic amine dehydrogenase heavy chain family.</text>
</comment>
<dbReference type="OrthoDB" id="7209000at2"/>
<dbReference type="InterPro" id="IPR015943">
    <property type="entry name" value="WD40/YVTN_repeat-like_dom_sf"/>
</dbReference>
<keyword evidence="4 9" id="KW-0732">Signal</keyword>
<dbReference type="SUPFAM" id="SSF50969">
    <property type="entry name" value="YVTN repeat-like/Quinoprotein amine dehydrogenase"/>
    <property type="match status" value="1"/>
</dbReference>
<evidence type="ECO:0000256" key="9">
    <source>
        <dbReference type="SAM" id="SignalP"/>
    </source>
</evidence>
<keyword evidence="8" id="KW-1015">Disulfide bond</keyword>
<evidence type="ECO:0000256" key="5">
    <source>
        <dbReference type="ARBA" id="ARBA00022764"/>
    </source>
</evidence>
<dbReference type="Pfam" id="PF06433">
    <property type="entry name" value="Me-amine-dh_H"/>
    <property type="match status" value="1"/>
</dbReference>
<organism evidence="10 11">
    <name type="scientific">Novosphingobium nitrogenifigens DSM 19370</name>
    <dbReference type="NCBI Taxonomy" id="983920"/>
    <lineage>
        <taxon>Bacteria</taxon>
        <taxon>Pseudomonadati</taxon>
        <taxon>Pseudomonadota</taxon>
        <taxon>Alphaproteobacteria</taxon>
        <taxon>Sphingomonadales</taxon>
        <taxon>Sphingomonadaceae</taxon>
        <taxon>Novosphingobium</taxon>
    </lineage>
</organism>
<dbReference type="eggNOG" id="COG3391">
    <property type="taxonomic scope" value="Bacteria"/>
</dbReference>
<evidence type="ECO:0000313" key="10">
    <source>
        <dbReference type="EMBL" id="EGD59237.1"/>
    </source>
</evidence>
<dbReference type="HOGENOM" id="CLU_059384_0_0_5"/>
<evidence type="ECO:0000256" key="3">
    <source>
        <dbReference type="ARBA" id="ARBA00022448"/>
    </source>
</evidence>
<dbReference type="STRING" id="983920.Y88_1299"/>
<evidence type="ECO:0000256" key="8">
    <source>
        <dbReference type="PIRSR" id="PIRSR609451-50"/>
    </source>
</evidence>
<gene>
    <name evidence="10" type="ORF">Y88_1299</name>
</gene>
<protein>
    <submittedName>
        <fullName evidence="10">Methylamine dehydrogenase heavy chain</fullName>
    </submittedName>
</protein>
<name>F1Z7Y8_9SPHN</name>
<feature type="disulfide bond" evidence="8">
    <location>
        <begin position="187"/>
        <end position="202"/>
    </location>
</feature>
<feature type="chain" id="PRO_5003277824" evidence="9">
    <location>
        <begin position="36"/>
        <end position="394"/>
    </location>
</feature>
<sequence>MKSAAMPKLSAASAMGLALAATIGAICLPAAPALAGTASVEPEDSDVAPLPMPKPSWFYIQRGFVQAGTGVYDSATGKYLAQVETPVLGDLAIDPAGKHYYVAESVWTRRLHGKRQDFISIYDSTGLKLEGDLDIPGRMLVGGRLHNFIVSDDGKTGYVYNFNPVSSVNVIDLAKRKFVKTFELPGCADIVTYPGVGLAALCSDGSIASINLKGAKEEITRTEPFFNATNDPIFDNYAYDKSKAQMTMLTYTGLVYTAKLGAKPEVSTPFSIQEAAGIRKGDTKPLEVNWFPGGGQPLALHYASNHMFVLMHAGEFWSHKAGATEIWDLDVTAHKVVKRLSVSGEPNSIQVTQEAKPHLIVAGDDEVVQVIDPATGEVKSRIKDAGTGPIQIAE</sequence>
<comment type="caution">
    <text evidence="10">The sequence shown here is derived from an EMBL/GenBank/DDBJ whole genome shotgun (WGS) entry which is preliminary data.</text>
</comment>
<evidence type="ECO:0000256" key="1">
    <source>
        <dbReference type="ARBA" id="ARBA00004418"/>
    </source>
</evidence>
<keyword evidence="6" id="KW-0249">Electron transport</keyword>
<dbReference type="PANTHER" id="PTHR47197">
    <property type="entry name" value="PROTEIN NIRF"/>
    <property type="match status" value="1"/>
</dbReference>
<dbReference type="InterPro" id="IPR051200">
    <property type="entry name" value="Host-pathogen_enzymatic-act"/>
</dbReference>
<accession>F1Z7Y8</accession>
<reference evidence="10 11" key="1">
    <citation type="journal article" date="2012" name="J. Bacteriol.">
        <title>Draft Genome Sequence of Novosphingobium nitrogenifigens Y88T.</title>
        <authorList>
            <person name="Strabala T.J."/>
            <person name="Macdonald L."/>
            <person name="Liu V."/>
            <person name="Smit A.M."/>
        </authorList>
    </citation>
    <scope>NUCLEOTIDE SEQUENCE [LARGE SCALE GENOMIC DNA]</scope>
    <source>
        <strain evidence="10 11">DSM 19370</strain>
    </source>
</reference>
<dbReference type="GO" id="GO:0030058">
    <property type="term" value="F:aliphatic amine dehydrogenase activity"/>
    <property type="evidence" value="ECO:0007669"/>
    <property type="project" value="InterPro"/>
</dbReference>
<dbReference type="InterPro" id="IPR009451">
    <property type="entry name" value="Metamine_DH_Hvc"/>
</dbReference>
<proteinExistence type="inferred from homology"/>
<dbReference type="RefSeq" id="WP_008065303.1">
    <property type="nucleotide sequence ID" value="NZ_AQWK01000001.1"/>
</dbReference>
<dbReference type="Proteomes" id="UP000004728">
    <property type="component" value="Unassembled WGS sequence"/>
</dbReference>
<evidence type="ECO:0000256" key="6">
    <source>
        <dbReference type="ARBA" id="ARBA00022982"/>
    </source>
</evidence>
<comment type="subcellular location">
    <subcellularLocation>
        <location evidence="1">Periplasm</location>
    </subcellularLocation>
</comment>
<dbReference type="InParanoid" id="F1Z7Y8"/>
<keyword evidence="7" id="KW-0560">Oxidoreductase</keyword>
<feature type="signal peptide" evidence="9">
    <location>
        <begin position="1"/>
        <end position="35"/>
    </location>
</feature>
<dbReference type="PANTHER" id="PTHR47197:SF3">
    <property type="entry name" value="DIHYDRO-HEME D1 DEHYDROGENASE"/>
    <property type="match status" value="1"/>
</dbReference>
<evidence type="ECO:0000256" key="4">
    <source>
        <dbReference type="ARBA" id="ARBA00022729"/>
    </source>
</evidence>
<dbReference type="Gene3D" id="2.130.10.10">
    <property type="entry name" value="YVTN repeat-like/Quinoprotein amine dehydrogenase"/>
    <property type="match status" value="1"/>
</dbReference>
<evidence type="ECO:0000256" key="7">
    <source>
        <dbReference type="ARBA" id="ARBA00023002"/>
    </source>
</evidence>
<dbReference type="AlphaFoldDB" id="F1Z7Y8"/>
<evidence type="ECO:0000256" key="2">
    <source>
        <dbReference type="ARBA" id="ARBA00010548"/>
    </source>
</evidence>
<keyword evidence="11" id="KW-1185">Reference proteome</keyword>